<feature type="region of interest" description="Disordered" evidence="1">
    <location>
        <begin position="1"/>
        <end position="43"/>
    </location>
</feature>
<organism evidence="2 3">
    <name type="scientific">Pseudomonas luteola</name>
    <dbReference type="NCBI Taxonomy" id="47886"/>
    <lineage>
        <taxon>Bacteria</taxon>
        <taxon>Pseudomonadati</taxon>
        <taxon>Pseudomonadota</taxon>
        <taxon>Gammaproteobacteria</taxon>
        <taxon>Pseudomonadales</taxon>
        <taxon>Pseudomonadaceae</taxon>
        <taxon>Pseudomonas</taxon>
    </lineage>
</organism>
<dbReference type="SUPFAM" id="SSF47598">
    <property type="entry name" value="Ribbon-helix-helix"/>
    <property type="match status" value="1"/>
</dbReference>
<dbReference type="GeneID" id="300269639"/>
<dbReference type="InterPro" id="IPR010985">
    <property type="entry name" value="Ribbon_hlx_hlx"/>
</dbReference>
<evidence type="ECO:0000256" key="1">
    <source>
        <dbReference type="SAM" id="MobiDB-lite"/>
    </source>
</evidence>
<evidence type="ECO:0000313" key="3">
    <source>
        <dbReference type="Proteomes" id="UP000250443"/>
    </source>
</evidence>
<feature type="compositionally biased region" description="Low complexity" evidence="1">
    <location>
        <begin position="18"/>
        <end position="31"/>
    </location>
</feature>
<dbReference type="GO" id="GO:0006355">
    <property type="term" value="P:regulation of DNA-templated transcription"/>
    <property type="evidence" value="ECO:0007669"/>
    <property type="project" value="InterPro"/>
</dbReference>
<gene>
    <name evidence="2" type="ORF">NCTC11842_01506</name>
</gene>
<protein>
    <recommendedName>
        <fullName evidence="4">CopG family transcriptional regulator</fullName>
    </recommendedName>
</protein>
<proteinExistence type="predicted"/>
<name>A0A2X2CYH1_PSELU</name>
<evidence type="ECO:0000313" key="2">
    <source>
        <dbReference type="EMBL" id="SPZ04985.1"/>
    </source>
</evidence>
<dbReference type="AlphaFoldDB" id="A0A2X2CYH1"/>
<dbReference type="EMBL" id="UAUF01000010">
    <property type="protein sequence ID" value="SPZ04985.1"/>
    <property type="molecule type" value="Genomic_DNA"/>
</dbReference>
<evidence type="ECO:0008006" key="4">
    <source>
        <dbReference type="Google" id="ProtNLM"/>
    </source>
</evidence>
<dbReference type="RefSeq" id="WP_074828847.1">
    <property type="nucleotide sequence ID" value="NZ_DALZQD010000020.1"/>
</dbReference>
<sequence>MAKQLPNNLPPSMRNKPASSEAAAEAFVEAAPDAMTRKPAKKKQPVTMLYPMELLEQIDRYAERRGMTRTTWVQQVLRDEVERLAKAD</sequence>
<accession>A0A2X2CYH1</accession>
<dbReference type="Proteomes" id="UP000250443">
    <property type="component" value="Unassembled WGS sequence"/>
</dbReference>
<reference evidence="2 3" key="1">
    <citation type="submission" date="2018-06" db="EMBL/GenBank/DDBJ databases">
        <authorList>
            <consortium name="Pathogen Informatics"/>
            <person name="Doyle S."/>
        </authorList>
    </citation>
    <scope>NUCLEOTIDE SEQUENCE [LARGE SCALE GENOMIC DNA]</scope>
    <source>
        <strain evidence="2 3">NCTC11842</strain>
    </source>
</reference>